<proteinExistence type="predicted"/>
<dbReference type="GeneID" id="62227956"/>
<dbReference type="RefSeq" id="XP_038815066.1">
    <property type="nucleotide sequence ID" value="XM_038948800.1"/>
</dbReference>
<name>A0ABQ7J0R7_9HELO</name>
<protein>
    <submittedName>
        <fullName evidence="1">Uncharacterized protein</fullName>
    </submittedName>
</protein>
<evidence type="ECO:0000313" key="1">
    <source>
        <dbReference type="EMBL" id="KAF7938845.1"/>
    </source>
</evidence>
<dbReference type="EMBL" id="RCSX01000002">
    <property type="protein sequence ID" value="KAF7938845.1"/>
    <property type="molecule type" value="Genomic_DNA"/>
</dbReference>
<accession>A0ABQ7J0R7</accession>
<reference evidence="1 2" key="1">
    <citation type="journal article" date="2020" name="Genome Biol. Evol.">
        <title>Comparative genomics of Sclerotiniaceae.</title>
        <authorList>
            <person name="Valero Jimenez C.A."/>
            <person name="Steentjes M."/>
            <person name="Scholten O.E."/>
            <person name="Van Kan J.A.L."/>
        </authorList>
    </citation>
    <scope>NUCLEOTIDE SEQUENCE [LARGE SCALE GENOMIC DNA]</scope>
    <source>
        <strain evidence="1 2">B1</strain>
    </source>
</reference>
<dbReference type="Proteomes" id="UP000783213">
    <property type="component" value="Unassembled WGS sequence"/>
</dbReference>
<keyword evidence="2" id="KW-1185">Reference proteome</keyword>
<organism evidence="1 2">
    <name type="scientific">Botrytis deweyae</name>
    <dbReference type="NCBI Taxonomy" id="2478750"/>
    <lineage>
        <taxon>Eukaryota</taxon>
        <taxon>Fungi</taxon>
        <taxon>Dikarya</taxon>
        <taxon>Ascomycota</taxon>
        <taxon>Pezizomycotina</taxon>
        <taxon>Leotiomycetes</taxon>
        <taxon>Helotiales</taxon>
        <taxon>Sclerotiniaceae</taxon>
        <taxon>Botrytis</taxon>
    </lineage>
</organism>
<evidence type="ECO:0000313" key="2">
    <source>
        <dbReference type="Proteomes" id="UP000783213"/>
    </source>
</evidence>
<comment type="caution">
    <text evidence="1">The sequence shown here is derived from an EMBL/GenBank/DDBJ whole genome shotgun (WGS) entry which is preliminary data.</text>
</comment>
<sequence length="106" mass="11806">MTTKGTGRYDISCKFRPRREAALGNLGASSLRIFDQEGKQHSETSVLRLYGFSTKKGSSTRKPRCFVFTDVFIFSFPGINSSNGLLGAGSRTTEIKAHLLELKKWL</sequence>
<gene>
    <name evidence="1" type="ORF">EAE98_001182</name>
</gene>